<protein>
    <submittedName>
        <fullName evidence="1">Putative structural protein</fullName>
    </submittedName>
</protein>
<accession>A0A873WCR9</accession>
<keyword evidence="2" id="KW-1185">Reference proteome</keyword>
<dbReference type="Proteomes" id="UP000662782">
    <property type="component" value="Segment"/>
</dbReference>
<sequence>MENIDFNAYVADTISLVRTMVVKCEAIATIDNSLLTSAGYPVSDDKRTWRYYLNLNGQYHAADVKMYVSSLDTGEEILFSKESLEEHLITKKAYLSSGYWYNRLVTDYPAQRELINGILDPIALDDAIGAKNYKILRYNEDLVLWNEDQVIPRLQDWIDAFCHQHFGTEYFYTDNLMLPVVLATLYGLMPGALMTIREEAIGTRYVHDFHIWGRLNSYGDFTQYKNVLNGVQTLWLYRNIEWLADNAGKNYTLGLLIQNLLTVRGIPIAEFEVTYNTENQIEDLSPTVAFIKNNLNLLDRYTDKHKIYTAEEIIDKESLLAKDNPAQQEIYLDDIKAKGKFALFSSIPSKLLESEMEDYTTRHAITLMNSAYHHWVYLVKNGYYNAVIDVPNPKEATTFRLTVKEGLILWTYLTRRIRGEDLSLMEGVFYQNVLKITPPTYSELREKGSNSFLYDYQIKDAIELHVPYEKIISTDAFYQKAKENYLLAWKYQKFYAQYHDQFRQAVVKNVTDSFFERGKWDIKSEVTSFDTWLANKELDFSNYTDDELLGLAWDTFSLATGWDSSNVTLRTLQSSLIKLMLELSSYTIHVYTTIDDGNNTIEAGSRIDLGIRKDSFTSTMDSRAVLLPAMLHVVPNIDMKGKTTSIVDFNTYGGVDTGSVGEATLPLDPELVENTTRKSSSYGLLPMFFTLTNSE</sequence>
<organism evidence="1 2">
    <name type="scientific">Klebsiella phage Miami</name>
    <dbReference type="NCBI Taxonomy" id="2767581"/>
    <lineage>
        <taxon>Viruses</taxon>
        <taxon>Duplodnaviria</taxon>
        <taxon>Heunggongvirae</taxon>
        <taxon>Uroviricota</taxon>
        <taxon>Caudoviricetes</taxon>
        <taxon>Chimalliviridae</taxon>
        <taxon>Miamivirus</taxon>
        <taxon>Miamivirus miami</taxon>
    </lineage>
</organism>
<dbReference type="EMBL" id="MT701590">
    <property type="protein sequence ID" value="QPB09140.1"/>
    <property type="molecule type" value="Genomic_DNA"/>
</dbReference>
<evidence type="ECO:0000313" key="2">
    <source>
        <dbReference type="Proteomes" id="UP000662782"/>
    </source>
</evidence>
<name>A0A873WCR9_9CAUD</name>
<reference evidence="1 2" key="1">
    <citation type="submission" date="2020-07" db="EMBL/GenBank/DDBJ databases">
        <title>Complete genome sequence of Klebsiella pneumoniae phage Miami.</title>
        <authorList>
            <person name="Mora D.A."/>
            <person name="Lessor L."/>
            <person name="Gill J."/>
            <person name="Liu M."/>
        </authorList>
    </citation>
    <scope>NUCLEOTIDE SEQUENCE [LARGE SCALE GENOMIC DNA]</scope>
</reference>
<proteinExistence type="predicted"/>
<evidence type="ECO:0000313" key="1">
    <source>
        <dbReference type="EMBL" id="QPB09140.1"/>
    </source>
</evidence>
<gene>
    <name evidence="1" type="ORF">CPT_Miami_045</name>
</gene>